<dbReference type="SUPFAM" id="SSF47979">
    <property type="entry name" value="Iron-dependent repressor protein, dimerization domain"/>
    <property type="match status" value="1"/>
</dbReference>
<name>X1EE71_9ZZZZ</name>
<evidence type="ECO:0000256" key="1">
    <source>
        <dbReference type="ARBA" id="ARBA00004496"/>
    </source>
</evidence>
<dbReference type="PANTHER" id="PTHR33238">
    <property type="entry name" value="IRON (METAL) DEPENDENT REPRESSOR, DTXR FAMILY"/>
    <property type="match status" value="1"/>
</dbReference>
<protein>
    <recommendedName>
        <fullName evidence="8">HTH dtxR-type domain-containing protein</fullName>
    </recommendedName>
</protein>
<comment type="caution">
    <text evidence="9">The sequence shown here is derived from an EMBL/GenBank/DDBJ whole genome shotgun (WGS) entry which is preliminary data.</text>
</comment>
<keyword evidence="4" id="KW-0408">Iron</keyword>
<evidence type="ECO:0000259" key="8">
    <source>
        <dbReference type="PROSITE" id="PS50944"/>
    </source>
</evidence>
<dbReference type="SMART" id="SM00899">
    <property type="entry name" value="FeoA"/>
    <property type="match status" value="1"/>
</dbReference>
<dbReference type="GO" id="GO:0046914">
    <property type="term" value="F:transition metal ion binding"/>
    <property type="evidence" value="ECO:0007669"/>
    <property type="project" value="InterPro"/>
</dbReference>
<dbReference type="EMBL" id="BARU01001347">
    <property type="protein sequence ID" value="GAH30912.1"/>
    <property type="molecule type" value="Genomic_DNA"/>
</dbReference>
<dbReference type="GO" id="GO:0046983">
    <property type="term" value="F:protein dimerization activity"/>
    <property type="evidence" value="ECO:0007669"/>
    <property type="project" value="InterPro"/>
</dbReference>
<evidence type="ECO:0000256" key="5">
    <source>
        <dbReference type="ARBA" id="ARBA00023015"/>
    </source>
</evidence>
<dbReference type="Gene3D" id="1.10.10.10">
    <property type="entry name" value="Winged helix-like DNA-binding domain superfamily/Winged helix DNA-binding domain"/>
    <property type="match status" value="1"/>
</dbReference>
<dbReference type="InterPro" id="IPR001367">
    <property type="entry name" value="Fe_dep_repressor"/>
</dbReference>
<comment type="similarity">
    <text evidence="2">Belongs to the DtxR/MntR family.</text>
</comment>
<evidence type="ECO:0000256" key="4">
    <source>
        <dbReference type="ARBA" id="ARBA00023004"/>
    </source>
</evidence>
<dbReference type="PROSITE" id="PS50944">
    <property type="entry name" value="HTH_DTXR"/>
    <property type="match status" value="1"/>
</dbReference>
<keyword evidence="5" id="KW-0805">Transcription regulation</keyword>
<dbReference type="SUPFAM" id="SSF50037">
    <property type="entry name" value="C-terminal domain of transcriptional repressors"/>
    <property type="match status" value="1"/>
</dbReference>
<dbReference type="InterPro" id="IPR036388">
    <property type="entry name" value="WH-like_DNA-bd_sf"/>
</dbReference>
<dbReference type="InterPro" id="IPR007167">
    <property type="entry name" value="Fe-transptr_FeoA-like"/>
</dbReference>
<dbReference type="InterPro" id="IPR036390">
    <property type="entry name" value="WH_DNA-bd_sf"/>
</dbReference>
<comment type="subcellular location">
    <subcellularLocation>
        <location evidence="1">Cytoplasm</location>
    </subcellularLocation>
</comment>
<dbReference type="GO" id="GO:0003700">
    <property type="term" value="F:DNA-binding transcription factor activity"/>
    <property type="evidence" value="ECO:0007669"/>
    <property type="project" value="InterPro"/>
</dbReference>
<dbReference type="InterPro" id="IPR008988">
    <property type="entry name" value="Transcriptional_repressor_C"/>
</dbReference>
<dbReference type="InterPro" id="IPR036421">
    <property type="entry name" value="Fe_dep_repressor_sf"/>
</dbReference>
<proteinExistence type="inferred from homology"/>
<comment type="subunit">
    <text evidence="3">Homodimer.</text>
</comment>
<keyword evidence="6" id="KW-0238">DNA-binding</keyword>
<dbReference type="InterPro" id="IPR038157">
    <property type="entry name" value="FeoA_core_dom"/>
</dbReference>
<dbReference type="SUPFAM" id="SSF46785">
    <property type="entry name" value="Winged helix' DNA-binding domain"/>
    <property type="match status" value="1"/>
</dbReference>
<gene>
    <name evidence="9" type="ORF">S03H2_03600</name>
</gene>
<evidence type="ECO:0000256" key="7">
    <source>
        <dbReference type="ARBA" id="ARBA00023163"/>
    </source>
</evidence>
<accession>X1EE71</accession>
<dbReference type="InterPro" id="IPR050536">
    <property type="entry name" value="DtxR_MntR_Metal-Reg"/>
</dbReference>
<dbReference type="InterPro" id="IPR022689">
    <property type="entry name" value="Iron_dep_repressor"/>
</dbReference>
<evidence type="ECO:0000256" key="6">
    <source>
        <dbReference type="ARBA" id="ARBA00023125"/>
    </source>
</evidence>
<dbReference type="GO" id="GO:0003677">
    <property type="term" value="F:DNA binding"/>
    <property type="evidence" value="ECO:0007669"/>
    <property type="project" value="UniProtKB-KW"/>
</dbReference>
<sequence>MIFLSSESVEEYLEAIYGFNEKGKLARTTALSKRLKVTPPSVTQMIKKLADEGLVEYEPYKGAMLTGRGMAHAQKVVRKHRLLERFLHDFLGLSRNKVHDEACRMEHGLSDEAAAALCKALDKPETCPDDEKIIPPCPLDVSDCDDCAAVREEGSLKLLTQLSNLKPGEEGFVAFIRAGDRAYQRLLDMGLTKGTRVRVLNSAPFQGPIGIEVRGSNLALGRGLAGHVFIEIQEEKLIQDRSHPHGPHH</sequence>
<evidence type="ECO:0000256" key="2">
    <source>
        <dbReference type="ARBA" id="ARBA00007871"/>
    </source>
</evidence>
<evidence type="ECO:0000256" key="3">
    <source>
        <dbReference type="ARBA" id="ARBA00011738"/>
    </source>
</evidence>
<dbReference type="GO" id="GO:0005737">
    <property type="term" value="C:cytoplasm"/>
    <property type="evidence" value="ECO:0007669"/>
    <property type="project" value="UniProtKB-SubCell"/>
</dbReference>
<dbReference type="Gene3D" id="2.30.30.90">
    <property type="match status" value="1"/>
</dbReference>
<dbReference type="InterPro" id="IPR022687">
    <property type="entry name" value="HTH_DTXR"/>
</dbReference>
<dbReference type="Pfam" id="PF04023">
    <property type="entry name" value="FeoA"/>
    <property type="match status" value="1"/>
</dbReference>
<dbReference type="Pfam" id="PF01325">
    <property type="entry name" value="Fe_dep_repress"/>
    <property type="match status" value="1"/>
</dbReference>
<feature type="domain" description="HTH dtxR-type" evidence="8">
    <location>
        <begin position="1"/>
        <end position="66"/>
    </location>
</feature>
<dbReference type="PANTHER" id="PTHR33238:SF7">
    <property type="entry name" value="IRON-DEPENDENT TRANSCRIPTIONAL REGULATOR"/>
    <property type="match status" value="1"/>
</dbReference>
<dbReference type="Pfam" id="PF02742">
    <property type="entry name" value="Fe_dep_repr_C"/>
    <property type="match status" value="1"/>
</dbReference>
<keyword evidence="7" id="KW-0804">Transcription</keyword>
<evidence type="ECO:0000313" key="9">
    <source>
        <dbReference type="EMBL" id="GAH30912.1"/>
    </source>
</evidence>
<dbReference type="Gene3D" id="1.10.60.10">
    <property type="entry name" value="Iron dependent repressor, metal binding and dimerisation domain"/>
    <property type="match status" value="1"/>
</dbReference>
<dbReference type="SMART" id="SM00529">
    <property type="entry name" value="HTH_DTXR"/>
    <property type="match status" value="1"/>
</dbReference>
<reference evidence="9" key="1">
    <citation type="journal article" date="2014" name="Front. Microbiol.">
        <title>High frequency of phylogenetically diverse reductive dehalogenase-homologous genes in deep subseafloor sedimentary metagenomes.</title>
        <authorList>
            <person name="Kawai M."/>
            <person name="Futagami T."/>
            <person name="Toyoda A."/>
            <person name="Takaki Y."/>
            <person name="Nishi S."/>
            <person name="Hori S."/>
            <person name="Arai W."/>
            <person name="Tsubouchi T."/>
            <person name="Morono Y."/>
            <person name="Uchiyama I."/>
            <person name="Ito T."/>
            <person name="Fujiyama A."/>
            <person name="Inagaki F."/>
            <person name="Takami H."/>
        </authorList>
    </citation>
    <scope>NUCLEOTIDE SEQUENCE</scope>
    <source>
        <strain evidence="9">Expedition CK06-06</strain>
    </source>
</reference>
<dbReference type="AlphaFoldDB" id="X1EE71"/>
<organism evidence="9">
    <name type="scientific">marine sediment metagenome</name>
    <dbReference type="NCBI Taxonomy" id="412755"/>
    <lineage>
        <taxon>unclassified sequences</taxon>
        <taxon>metagenomes</taxon>
        <taxon>ecological metagenomes</taxon>
    </lineage>
</organism>